<evidence type="ECO:0000313" key="2">
    <source>
        <dbReference type="EMBL" id="PWN24571.1"/>
    </source>
</evidence>
<name>A0A316UJP1_9BASI</name>
<feature type="compositionally biased region" description="Low complexity" evidence="1">
    <location>
        <begin position="114"/>
        <end position="129"/>
    </location>
</feature>
<feature type="compositionally biased region" description="Polar residues" evidence="1">
    <location>
        <begin position="513"/>
        <end position="540"/>
    </location>
</feature>
<feature type="compositionally biased region" description="Low complexity" evidence="1">
    <location>
        <begin position="890"/>
        <end position="904"/>
    </location>
</feature>
<feature type="compositionally biased region" description="Low complexity" evidence="1">
    <location>
        <begin position="782"/>
        <end position="795"/>
    </location>
</feature>
<feature type="region of interest" description="Disordered" evidence="1">
    <location>
        <begin position="679"/>
        <end position="819"/>
    </location>
</feature>
<evidence type="ECO:0000256" key="1">
    <source>
        <dbReference type="SAM" id="MobiDB-lite"/>
    </source>
</evidence>
<feature type="compositionally biased region" description="Basic and acidic residues" evidence="1">
    <location>
        <begin position="750"/>
        <end position="759"/>
    </location>
</feature>
<feature type="compositionally biased region" description="Low complexity" evidence="1">
    <location>
        <begin position="327"/>
        <end position="336"/>
    </location>
</feature>
<dbReference type="AlphaFoldDB" id="A0A316UJP1"/>
<protein>
    <submittedName>
        <fullName evidence="2">Uncharacterized protein</fullName>
    </submittedName>
</protein>
<accession>A0A316UJP1</accession>
<feature type="compositionally biased region" description="Acidic residues" evidence="1">
    <location>
        <begin position="147"/>
        <end position="174"/>
    </location>
</feature>
<dbReference type="Proteomes" id="UP000245884">
    <property type="component" value="Unassembled WGS sequence"/>
</dbReference>
<feature type="compositionally biased region" description="Polar residues" evidence="1">
    <location>
        <begin position="611"/>
        <end position="629"/>
    </location>
</feature>
<feature type="compositionally biased region" description="Basic and acidic residues" evidence="1">
    <location>
        <begin position="543"/>
        <end position="562"/>
    </location>
</feature>
<evidence type="ECO:0000313" key="3">
    <source>
        <dbReference type="Proteomes" id="UP000245884"/>
    </source>
</evidence>
<gene>
    <name evidence="2" type="ORF">BDZ90DRAFT_100184</name>
</gene>
<feature type="region of interest" description="Disordered" evidence="1">
    <location>
        <begin position="323"/>
        <end position="346"/>
    </location>
</feature>
<feature type="compositionally biased region" description="Polar residues" evidence="1">
    <location>
        <begin position="968"/>
        <end position="980"/>
    </location>
</feature>
<feature type="compositionally biased region" description="Low complexity" evidence="1">
    <location>
        <begin position="479"/>
        <end position="489"/>
    </location>
</feature>
<feature type="compositionally biased region" description="Basic and acidic residues" evidence="1">
    <location>
        <begin position="103"/>
        <end position="113"/>
    </location>
</feature>
<feature type="region of interest" description="Disordered" evidence="1">
    <location>
        <begin position="870"/>
        <end position="1006"/>
    </location>
</feature>
<feature type="compositionally biased region" description="Low complexity" evidence="1">
    <location>
        <begin position="1"/>
        <end position="30"/>
    </location>
</feature>
<feature type="compositionally biased region" description="Basic residues" evidence="1">
    <location>
        <begin position="996"/>
        <end position="1006"/>
    </location>
</feature>
<dbReference type="EMBL" id="KZ819680">
    <property type="protein sequence ID" value="PWN24571.1"/>
    <property type="molecule type" value="Genomic_DNA"/>
</dbReference>
<feature type="region of interest" description="Disordered" evidence="1">
    <location>
        <begin position="1"/>
        <end position="174"/>
    </location>
</feature>
<dbReference type="GeneID" id="37024967"/>
<dbReference type="OrthoDB" id="66510at2759"/>
<feature type="region of interest" description="Disordered" evidence="1">
    <location>
        <begin position="455"/>
        <end position="630"/>
    </location>
</feature>
<dbReference type="RefSeq" id="XP_025359183.1">
    <property type="nucleotide sequence ID" value="XM_025503144.1"/>
</dbReference>
<organism evidence="2 3">
    <name type="scientific">Jaminaea rosea</name>
    <dbReference type="NCBI Taxonomy" id="1569628"/>
    <lineage>
        <taxon>Eukaryota</taxon>
        <taxon>Fungi</taxon>
        <taxon>Dikarya</taxon>
        <taxon>Basidiomycota</taxon>
        <taxon>Ustilaginomycotina</taxon>
        <taxon>Exobasidiomycetes</taxon>
        <taxon>Microstromatales</taxon>
        <taxon>Microstromatales incertae sedis</taxon>
        <taxon>Jaminaea</taxon>
    </lineage>
</organism>
<sequence length="1006" mass="105849">MATLEAVAPETNAAPETEASTSASVSAAPAKTIRRQPSITIAIPPSPIRTNLRLGTPPLPPSPHFRARTQIDASTGNATFILPSVPTHEPEDRLISNSPRMSEAGRRSIEEPMSRLSSDRVSISSMSVDAHTAARSSFSQASRDADPDAEEMETIDDDDEQHGAGQEEEEEEILEELADVAEPSSSEDNGAIVMSRNDFAGLILATQAAALLALQTLLQEMQSTIREGSEAYAHLIDVLVSAVTELSSQETAASQREEGFKRLNSLLDSLSSEALVVGSQGSGGDGVNLATALGDLLLSLDRVRPASDPAAVEAARLQALPPVRQRSSSTISSSPSHELRDPFAETSSEPNVFATLHRLIASLAARCPLPQRRLGSSPLISSHDGGVASFPRRFGDGYGSMQGARSSTSSLATASSYTSSIVVDSRHLAATADPEAWSHVGHILGLTRDLVASRRASQSMRDAGGAMSPHRTRSRKDSTSSSSNADPSDMLAADATRVRRSLQQSRRGGATAGSLQRKPSTGSLRTSVSSNGTGTQSMPPSYSEHDRRREVGATDAQIRDYQSRGILPSYGYDEKNGREGQGSSGGKDRLGSSSPPRSILKKTGLIGRPDSQLSTSEDAAATSSLSHSSCEGLRLQKSLERAYANAPQLNDQRANATPSLHQSRSRDVTLQELIDRLAASGKRLDDQRCAPPLPPGQGAKSKENIGAMPSPSSRDSRHEKGANSGMRSSVLRKLSSGVHLGSIRRSSKSKAREKEKEKASVSAAASPALGTLPMAMEAAAHSSGWLDTRSGSSSSGSGGLRSHDASGASMRSLNPREEEAEGAALFELLAASSSKSRFADQEAVMRSSHDRRLGSGLAVAVASPASFKTAPATLSSPADWAGPAVPAKSPPMSASSQVSSGGAQKSDDMKTIRAPPSSASSERSGREGVFAQQQKEAMAATMAAKRGEGEEQDFQQGAGKVEVGSMAPSPNQNDMAATTPRQDRGQDQTQVQSHQHQQHRKAVPVL</sequence>
<keyword evidence="3" id="KW-1185">Reference proteome</keyword>
<proteinExistence type="predicted"/>
<dbReference type="STRING" id="1569628.A0A316UJP1"/>
<reference evidence="2 3" key="1">
    <citation type="journal article" date="2018" name="Mol. Biol. Evol.">
        <title>Broad Genomic Sampling Reveals a Smut Pathogenic Ancestry of the Fungal Clade Ustilaginomycotina.</title>
        <authorList>
            <person name="Kijpornyongpan T."/>
            <person name="Mondo S.J."/>
            <person name="Barry K."/>
            <person name="Sandor L."/>
            <person name="Lee J."/>
            <person name="Lipzen A."/>
            <person name="Pangilinan J."/>
            <person name="LaButti K."/>
            <person name="Hainaut M."/>
            <person name="Henrissat B."/>
            <person name="Grigoriev I.V."/>
            <person name="Spatafora J.W."/>
            <person name="Aime M.C."/>
        </authorList>
    </citation>
    <scope>NUCLEOTIDE SEQUENCE [LARGE SCALE GENOMIC DNA]</scope>
    <source>
        <strain evidence="2 3">MCA 5214</strain>
    </source>
</reference>